<keyword evidence="2" id="KW-1185">Reference proteome</keyword>
<evidence type="ECO:0000313" key="2">
    <source>
        <dbReference type="Proteomes" id="UP000000311"/>
    </source>
</evidence>
<gene>
    <name evidence="1" type="ORF">EAG_05781</name>
</gene>
<dbReference type="EMBL" id="GL444005">
    <property type="protein sequence ID" value="EFN61383.1"/>
    <property type="molecule type" value="Genomic_DNA"/>
</dbReference>
<proteinExistence type="predicted"/>
<dbReference type="Proteomes" id="UP000000311">
    <property type="component" value="Unassembled WGS sequence"/>
</dbReference>
<accession>E2AYV5</accession>
<feature type="non-terminal residue" evidence="1">
    <location>
        <position position="1"/>
    </location>
</feature>
<reference evidence="1 2" key="1">
    <citation type="journal article" date="2010" name="Science">
        <title>Genomic comparison of the ants Camponotus floridanus and Harpegnathos saltator.</title>
        <authorList>
            <person name="Bonasio R."/>
            <person name="Zhang G."/>
            <person name="Ye C."/>
            <person name="Mutti N.S."/>
            <person name="Fang X."/>
            <person name="Qin N."/>
            <person name="Donahue G."/>
            <person name="Yang P."/>
            <person name="Li Q."/>
            <person name="Li C."/>
            <person name="Zhang P."/>
            <person name="Huang Z."/>
            <person name="Berger S.L."/>
            <person name="Reinberg D."/>
            <person name="Wang J."/>
            <person name="Liebig J."/>
        </authorList>
    </citation>
    <scope>NUCLEOTIDE SEQUENCE [LARGE SCALE GENOMIC DNA]</scope>
    <source>
        <strain evidence="2">C129</strain>
    </source>
</reference>
<dbReference type="AlphaFoldDB" id="E2AYV5"/>
<name>E2AYV5_CAMFO</name>
<dbReference type="InParanoid" id="E2AYV5"/>
<protein>
    <submittedName>
        <fullName evidence="1">Uncharacterized protein</fullName>
    </submittedName>
</protein>
<feature type="non-terminal residue" evidence="1">
    <location>
        <position position="28"/>
    </location>
</feature>
<organism evidence="2">
    <name type="scientific">Camponotus floridanus</name>
    <name type="common">Florida carpenter ant</name>
    <dbReference type="NCBI Taxonomy" id="104421"/>
    <lineage>
        <taxon>Eukaryota</taxon>
        <taxon>Metazoa</taxon>
        <taxon>Ecdysozoa</taxon>
        <taxon>Arthropoda</taxon>
        <taxon>Hexapoda</taxon>
        <taxon>Insecta</taxon>
        <taxon>Pterygota</taxon>
        <taxon>Neoptera</taxon>
        <taxon>Endopterygota</taxon>
        <taxon>Hymenoptera</taxon>
        <taxon>Apocrita</taxon>
        <taxon>Aculeata</taxon>
        <taxon>Formicoidea</taxon>
        <taxon>Formicidae</taxon>
        <taxon>Formicinae</taxon>
        <taxon>Camponotus</taxon>
    </lineage>
</organism>
<sequence length="28" mass="3268">VTTPRNDRHLIRMVLTDRSVASRVFAQQ</sequence>
<evidence type="ECO:0000313" key="1">
    <source>
        <dbReference type="EMBL" id="EFN61383.1"/>
    </source>
</evidence>